<keyword evidence="2" id="KW-1133">Transmembrane helix</keyword>
<dbReference type="EMBL" id="JBBHLL010000363">
    <property type="protein sequence ID" value="KAK7804730.1"/>
    <property type="molecule type" value="Genomic_DNA"/>
</dbReference>
<feature type="transmembrane region" description="Helical" evidence="2">
    <location>
        <begin position="45"/>
        <end position="65"/>
    </location>
</feature>
<keyword evidence="4" id="KW-1185">Reference proteome</keyword>
<accession>A0AAW0HS01</accession>
<dbReference type="InterPro" id="IPR051150">
    <property type="entry name" value="SWT21/TCAB1_mRNA_Telomere"/>
</dbReference>
<dbReference type="PANTHER" id="PTHR13211:SF0">
    <property type="entry name" value="TELOMERASE CAJAL BODY PROTEIN 1"/>
    <property type="match status" value="1"/>
</dbReference>
<evidence type="ECO:0000256" key="2">
    <source>
        <dbReference type="SAM" id="Phobius"/>
    </source>
</evidence>
<feature type="compositionally biased region" description="Polar residues" evidence="1">
    <location>
        <begin position="140"/>
        <end position="151"/>
    </location>
</feature>
<keyword evidence="2" id="KW-0812">Transmembrane</keyword>
<dbReference type="GO" id="GO:0015030">
    <property type="term" value="C:Cajal body"/>
    <property type="evidence" value="ECO:0007669"/>
    <property type="project" value="TreeGrafter"/>
</dbReference>
<dbReference type="Proteomes" id="UP001488838">
    <property type="component" value="Unassembled WGS sequence"/>
</dbReference>
<reference evidence="3 4" key="1">
    <citation type="journal article" date="2023" name="bioRxiv">
        <title>Conserved and derived expression patterns and positive selection on dental genes reveal complex evolutionary context of ever-growing rodent molars.</title>
        <authorList>
            <person name="Calamari Z.T."/>
            <person name="Song A."/>
            <person name="Cohen E."/>
            <person name="Akter M."/>
            <person name="Roy R.D."/>
            <person name="Hallikas O."/>
            <person name="Christensen M.M."/>
            <person name="Li P."/>
            <person name="Marangoni P."/>
            <person name="Jernvall J."/>
            <person name="Klein O.D."/>
        </authorList>
    </citation>
    <scope>NUCLEOTIDE SEQUENCE [LARGE SCALE GENOMIC DNA]</scope>
    <source>
        <strain evidence="3">V071</strain>
    </source>
</reference>
<dbReference type="GO" id="GO:0003723">
    <property type="term" value="F:RNA binding"/>
    <property type="evidence" value="ECO:0007669"/>
    <property type="project" value="TreeGrafter"/>
</dbReference>
<feature type="non-terminal residue" evidence="3">
    <location>
        <position position="278"/>
    </location>
</feature>
<name>A0AAW0HS01_MYOGA</name>
<sequence>MTRLGKLVPSRLASQNLIGMQRANRKVTRVPREQEALAARSDTRCFAFCIGFPVFALGFGVRLTLPRRGRQARMKTSEERLSSAPDSSIPSDQAPALVPQGSPVDKNTDSELLPPPCSGDEQCQIATDSVADSVVCPEPQQGNSVPLSSAPSEVEFSTPGELSPRIEEQELSENVSRPVEETNQPALESGEAVEGVSEEPDPVDEGDTFWSYNFSQVPRYLSGSWSEFSTRSENFLKGCKWAPDGSCILTNSADNVLRIYNLPPELYSEGEPVEYAEM</sequence>
<dbReference type="PANTHER" id="PTHR13211">
    <property type="entry name" value="TELOMERASE CAJAL BODY PROTEIN 1"/>
    <property type="match status" value="1"/>
</dbReference>
<comment type="caution">
    <text evidence="3">The sequence shown here is derived from an EMBL/GenBank/DDBJ whole genome shotgun (WGS) entry which is preliminary data.</text>
</comment>
<evidence type="ECO:0000256" key="1">
    <source>
        <dbReference type="SAM" id="MobiDB-lite"/>
    </source>
</evidence>
<dbReference type="AlphaFoldDB" id="A0AAW0HS01"/>
<evidence type="ECO:0000313" key="4">
    <source>
        <dbReference type="Proteomes" id="UP001488838"/>
    </source>
</evidence>
<organism evidence="3 4">
    <name type="scientific">Myodes glareolus</name>
    <name type="common">Bank vole</name>
    <name type="synonym">Clethrionomys glareolus</name>
    <dbReference type="NCBI Taxonomy" id="447135"/>
    <lineage>
        <taxon>Eukaryota</taxon>
        <taxon>Metazoa</taxon>
        <taxon>Chordata</taxon>
        <taxon>Craniata</taxon>
        <taxon>Vertebrata</taxon>
        <taxon>Euteleostomi</taxon>
        <taxon>Mammalia</taxon>
        <taxon>Eutheria</taxon>
        <taxon>Euarchontoglires</taxon>
        <taxon>Glires</taxon>
        <taxon>Rodentia</taxon>
        <taxon>Myomorpha</taxon>
        <taxon>Muroidea</taxon>
        <taxon>Cricetidae</taxon>
        <taxon>Arvicolinae</taxon>
        <taxon>Myodes</taxon>
    </lineage>
</organism>
<keyword evidence="2" id="KW-0472">Membrane</keyword>
<feature type="region of interest" description="Disordered" evidence="1">
    <location>
        <begin position="135"/>
        <end position="204"/>
    </location>
</feature>
<evidence type="ECO:0000313" key="3">
    <source>
        <dbReference type="EMBL" id="KAK7804730.1"/>
    </source>
</evidence>
<protein>
    <submittedName>
        <fullName evidence="3">Uncharacterized protein</fullName>
    </submittedName>
</protein>
<dbReference type="GO" id="GO:0030576">
    <property type="term" value="P:Cajal body organization"/>
    <property type="evidence" value="ECO:0007669"/>
    <property type="project" value="TreeGrafter"/>
</dbReference>
<gene>
    <name evidence="3" type="ORF">U0070_022996</name>
</gene>
<proteinExistence type="predicted"/>
<feature type="region of interest" description="Disordered" evidence="1">
    <location>
        <begin position="68"/>
        <end position="123"/>
    </location>
</feature>